<sequence>MVAEAAPQVRRRRQMSARLRLTLSYAAFLVLAGAGSLIGIYVVLRYVPNYAGVTGTPREIAGAIGSQREILKAVVRASAVIIGALAVVGLGGGWLLAGWILRPLRDINDAARIAATGRLDHRIRLAGRADEFGQLADSFDHMLDRLHDAFMTQERFAANASHELRTPLTVTATMLDVAQSDPEQRYDPELLERLQITNARAIGLTEALLRLADANAVTAVSEPVDLAAIARAALKDQHDEADRRQVVLRAELNAAPTVGDATLLTQLVTNLLQNATRHNHPAGEARITTHTDTAASSVVMQVQNTGPVYTTATAARLVEPFLRGAGRTAGVDGERGYGLGLALVAQIAAVHDGTLTIVPRDGGGLVVTAAFPCRFEAG</sequence>
<dbReference type="InterPro" id="IPR036890">
    <property type="entry name" value="HATPase_C_sf"/>
</dbReference>
<comment type="catalytic activity">
    <reaction evidence="1">
        <text>ATP + protein L-histidine = ADP + protein N-phospho-L-histidine.</text>
        <dbReference type="EC" id="2.7.13.3"/>
    </reaction>
</comment>
<protein>
    <recommendedName>
        <fullName evidence="3">histidine kinase</fullName>
        <ecNumber evidence="3">2.7.13.3</ecNumber>
    </recommendedName>
</protein>
<evidence type="ECO:0000259" key="12">
    <source>
        <dbReference type="PROSITE" id="PS50885"/>
    </source>
</evidence>
<evidence type="ECO:0000256" key="2">
    <source>
        <dbReference type="ARBA" id="ARBA00004236"/>
    </source>
</evidence>
<dbReference type="Gene3D" id="6.10.340.10">
    <property type="match status" value="1"/>
</dbReference>
<reference evidence="14" key="2">
    <citation type="submission" date="2010-01" db="EMBL/GenBank/DDBJ databases">
        <title>The complete genome of Conexibacter woesei DSM 14684.</title>
        <authorList>
            <consortium name="US DOE Joint Genome Institute (JGI-PGF)"/>
            <person name="Lucas S."/>
            <person name="Copeland A."/>
            <person name="Lapidus A."/>
            <person name="Glavina del Rio T."/>
            <person name="Dalin E."/>
            <person name="Tice H."/>
            <person name="Bruce D."/>
            <person name="Goodwin L."/>
            <person name="Pitluck S."/>
            <person name="Kyrpides N."/>
            <person name="Mavromatis K."/>
            <person name="Ivanova N."/>
            <person name="Mikhailova N."/>
            <person name="Chertkov O."/>
            <person name="Brettin T."/>
            <person name="Detter J.C."/>
            <person name="Han C."/>
            <person name="Larimer F."/>
            <person name="Land M."/>
            <person name="Hauser L."/>
            <person name="Markowitz V."/>
            <person name="Cheng J.-F."/>
            <person name="Hugenholtz P."/>
            <person name="Woyke T."/>
            <person name="Wu D."/>
            <person name="Pukall R."/>
            <person name="Steenblock K."/>
            <person name="Schneider S."/>
            <person name="Klenk H.-P."/>
            <person name="Eisen J.A."/>
        </authorList>
    </citation>
    <scope>NUCLEOTIDE SEQUENCE [LARGE SCALE GENOMIC DNA]</scope>
    <source>
        <strain evidence="14">DSM 14684 / CIP 108061 / JCM 11494 / NBRC 100937 / ID131577</strain>
    </source>
</reference>
<dbReference type="RefSeq" id="WP_012932007.1">
    <property type="nucleotide sequence ID" value="NC_013739.1"/>
</dbReference>
<reference evidence="13 14" key="1">
    <citation type="journal article" date="2010" name="Stand. Genomic Sci.">
        <title>Complete genome sequence of Conexibacter woesei type strain (ID131577).</title>
        <authorList>
            <person name="Pukall R."/>
            <person name="Lapidus A."/>
            <person name="Glavina Del Rio T."/>
            <person name="Copeland A."/>
            <person name="Tice H."/>
            <person name="Cheng J.-F."/>
            <person name="Lucas S."/>
            <person name="Chen F."/>
            <person name="Nolan M."/>
            <person name="Bruce D."/>
            <person name="Goodwin L."/>
            <person name="Pitluck S."/>
            <person name="Mavromatis K."/>
            <person name="Ivanova N."/>
            <person name="Ovchinnikova G."/>
            <person name="Pati A."/>
            <person name="Chen A."/>
            <person name="Palaniappan K."/>
            <person name="Land M."/>
            <person name="Hauser L."/>
            <person name="Chang Y.-J."/>
            <person name="Jeffries C.D."/>
            <person name="Chain P."/>
            <person name="Meincke L."/>
            <person name="Sims D."/>
            <person name="Brettin T."/>
            <person name="Detter J.C."/>
            <person name="Rohde M."/>
            <person name="Goeker M."/>
            <person name="Bristow J."/>
            <person name="Eisen J.A."/>
            <person name="Markowitz V."/>
            <person name="Kyrpides N.C."/>
            <person name="Klenk H.-P."/>
            <person name="Hugenholtz P."/>
        </authorList>
    </citation>
    <scope>NUCLEOTIDE SEQUENCE [LARGE SCALE GENOMIC DNA]</scope>
    <source>
        <strain evidence="14">DSM 14684 / CIP 108061 / JCM 11494 / NBRC 100937 / ID131577</strain>
    </source>
</reference>
<keyword evidence="5" id="KW-0808">Transferase</keyword>
<dbReference type="PROSITE" id="PS50109">
    <property type="entry name" value="HIS_KIN"/>
    <property type="match status" value="1"/>
</dbReference>
<gene>
    <name evidence="13" type="ordered locus">Cwoe_0519</name>
</gene>
<dbReference type="eggNOG" id="COG0642">
    <property type="taxonomic scope" value="Bacteria"/>
</dbReference>
<dbReference type="InterPro" id="IPR003660">
    <property type="entry name" value="HAMP_dom"/>
</dbReference>
<dbReference type="SUPFAM" id="SSF158472">
    <property type="entry name" value="HAMP domain-like"/>
    <property type="match status" value="1"/>
</dbReference>
<dbReference type="Gene3D" id="1.10.287.130">
    <property type="match status" value="1"/>
</dbReference>
<dbReference type="EMBL" id="CP001854">
    <property type="protein sequence ID" value="ADB48954.1"/>
    <property type="molecule type" value="Genomic_DNA"/>
</dbReference>
<dbReference type="GO" id="GO:0005886">
    <property type="term" value="C:plasma membrane"/>
    <property type="evidence" value="ECO:0007669"/>
    <property type="project" value="UniProtKB-SubCell"/>
</dbReference>
<evidence type="ECO:0000259" key="11">
    <source>
        <dbReference type="PROSITE" id="PS50109"/>
    </source>
</evidence>
<evidence type="ECO:0000256" key="6">
    <source>
        <dbReference type="ARBA" id="ARBA00022692"/>
    </source>
</evidence>
<name>D3F884_CONWI</name>
<dbReference type="SUPFAM" id="SSF55874">
    <property type="entry name" value="ATPase domain of HSP90 chaperone/DNA topoisomerase II/histidine kinase"/>
    <property type="match status" value="1"/>
</dbReference>
<dbReference type="Gene3D" id="3.30.565.10">
    <property type="entry name" value="Histidine kinase-like ATPase, C-terminal domain"/>
    <property type="match status" value="1"/>
</dbReference>
<accession>D3F884</accession>
<feature type="domain" description="Histidine kinase" evidence="11">
    <location>
        <begin position="159"/>
        <end position="375"/>
    </location>
</feature>
<keyword evidence="4" id="KW-0597">Phosphoprotein</keyword>
<evidence type="ECO:0000256" key="7">
    <source>
        <dbReference type="ARBA" id="ARBA00022777"/>
    </source>
</evidence>
<dbReference type="SMART" id="SM00387">
    <property type="entry name" value="HATPase_c"/>
    <property type="match status" value="1"/>
</dbReference>
<evidence type="ECO:0000256" key="10">
    <source>
        <dbReference type="SAM" id="Phobius"/>
    </source>
</evidence>
<evidence type="ECO:0000313" key="13">
    <source>
        <dbReference type="EMBL" id="ADB48954.1"/>
    </source>
</evidence>
<dbReference type="eggNOG" id="COG2770">
    <property type="taxonomic scope" value="Bacteria"/>
</dbReference>
<comment type="subcellular location">
    <subcellularLocation>
        <location evidence="2">Cell membrane</location>
    </subcellularLocation>
</comment>
<keyword evidence="7 13" id="KW-0418">Kinase</keyword>
<dbReference type="EC" id="2.7.13.3" evidence="3"/>
<keyword evidence="8 10" id="KW-1133">Transmembrane helix</keyword>
<dbReference type="PANTHER" id="PTHR45436:SF5">
    <property type="entry name" value="SENSOR HISTIDINE KINASE TRCS"/>
    <property type="match status" value="1"/>
</dbReference>
<dbReference type="InterPro" id="IPR005467">
    <property type="entry name" value="His_kinase_dom"/>
</dbReference>
<dbReference type="SMART" id="SM00304">
    <property type="entry name" value="HAMP"/>
    <property type="match status" value="1"/>
</dbReference>
<feature type="transmembrane region" description="Helical" evidence="10">
    <location>
        <begin position="77"/>
        <end position="101"/>
    </location>
</feature>
<organism evidence="13 14">
    <name type="scientific">Conexibacter woesei (strain DSM 14684 / CCUG 47730 / CIP 108061 / JCM 11494 / NBRC 100937 / ID131577)</name>
    <dbReference type="NCBI Taxonomy" id="469383"/>
    <lineage>
        <taxon>Bacteria</taxon>
        <taxon>Bacillati</taxon>
        <taxon>Actinomycetota</taxon>
        <taxon>Thermoleophilia</taxon>
        <taxon>Solirubrobacterales</taxon>
        <taxon>Conexibacteraceae</taxon>
        <taxon>Conexibacter</taxon>
    </lineage>
</organism>
<keyword evidence="14" id="KW-1185">Reference proteome</keyword>
<feature type="transmembrane region" description="Helical" evidence="10">
    <location>
        <begin position="21"/>
        <end position="44"/>
    </location>
</feature>
<evidence type="ECO:0000256" key="1">
    <source>
        <dbReference type="ARBA" id="ARBA00000085"/>
    </source>
</evidence>
<evidence type="ECO:0000313" key="14">
    <source>
        <dbReference type="Proteomes" id="UP000008229"/>
    </source>
</evidence>
<evidence type="ECO:0000256" key="9">
    <source>
        <dbReference type="ARBA" id="ARBA00023012"/>
    </source>
</evidence>
<dbReference type="PANTHER" id="PTHR45436">
    <property type="entry name" value="SENSOR HISTIDINE KINASE YKOH"/>
    <property type="match status" value="1"/>
</dbReference>
<dbReference type="GO" id="GO:0000155">
    <property type="term" value="F:phosphorelay sensor kinase activity"/>
    <property type="evidence" value="ECO:0007669"/>
    <property type="project" value="InterPro"/>
</dbReference>
<dbReference type="Proteomes" id="UP000008229">
    <property type="component" value="Chromosome"/>
</dbReference>
<evidence type="ECO:0000256" key="5">
    <source>
        <dbReference type="ARBA" id="ARBA00022679"/>
    </source>
</evidence>
<dbReference type="CDD" id="cd00082">
    <property type="entry name" value="HisKA"/>
    <property type="match status" value="1"/>
</dbReference>
<feature type="domain" description="HAMP" evidence="12">
    <location>
        <begin position="98"/>
        <end position="151"/>
    </location>
</feature>
<dbReference type="STRING" id="469383.Cwoe_0519"/>
<proteinExistence type="predicted"/>
<dbReference type="InterPro" id="IPR003594">
    <property type="entry name" value="HATPase_dom"/>
</dbReference>
<evidence type="ECO:0000256" key="4">
    <source>
        <dbReference type="ARBA" id="ARBA00022553"/>
    </source>
</evidence>
<keyword evidence="9" id="KW-0902">Two-component regulatory system</keyword>
<keyword evidence="6 10" id="KW-0812">Transmembrane</keyword>
<evidence type="ECO:0000256" key="8">
    <source>
        <dbReference type="ARBA" id="ARBA00022989"/>
    </source>
</evidence>
<dbReference type="PROSITE" id="PS50885">
    <property type="entry name" value="HAMP"/>
    <property type="match status" value="1"/>
</dbReference>
<dbReference type="Pfam" id="PF00672">
    <property type="entry name" value="HAMP"/>
    <property type="match status" value="1"/>
</dbReference>
<dbReference type="HOGENOM" id="CLU_000445_89_3_11"/>
<dbReference type="InterPro" id="IPR036097">
    <property type="entry name" value="HisK_dim/P_sf"/>
</dbReference>
<dbReference type="CDD" id="cd06225">
    <property type="entry name" value="HAMP"/>
    <property type="match status" value="1"/>
</dbReference>
<dbReference type="SUPFAM" id="SSF47384">
    <property type="entry name" value="Homodimeric domain of signal transducing histidine kinase"/>
    <property type="match status" value="1"/>
</dbReference>
<dbReference type="InterPro" id="IPR050428">
    <property type="entry name" value="TCS_sensor_his_kinase"/>
</dbReference>
<dbReference type="Pfam" id="PF00512">
    <property type="entry name" value="HisKA"/>
    <property type="match status" value="1"/>
</dbReference>
<dbReference type="SMART" id="SM00388">
    <property type="entry name" value="HisKA"/>
    <property type="match status" value="1"/>
</dbReference>
<dbReference type="Pfam" id="PF02518">
    <property type="entry name" value="HATPase_c"/>
    <property type="match status" value="1"/>
</dbReference>
<dbReference type="KEGG" id="cwo:Cwoe_0519"/>
<dbReference type="InterPro" id="IPR003661">
    <property type="entry name" value="HisK_dim/P_dom"/>
</dbReference>
<dbReference type="AlphaFoldDB" id="D3F884"/>
<keyword evidence="10" id="KW-0472">Membrane</keyword>
<evidence type="ECO:0000256" key="3">
    <source>
        <dbReference type="ARBA" id="ARBA00012438"/>
    </source>
</evidence>